<dbReference type="CDD" id="cd00475">
    <property type="entry name" value="Cis_IPPS"/>
    <property type="match status" value="1"/>
</dbReference>
<keyword evidence="2 3" id="KW-0808">Transferase</keyword>
<dbReference type="EMBL" id="BDSA01000005">
    <property type="protein sequence ID" value="GBE62546.1"/>
    <property type="molecule type" value="Genomic_DNA"/>
</dbReference>
<dbReference type="GeneID" id="39876316"/>
<protein>
    <recommendedName>
        <fullName evidence="3">Alkyl transferase</fullName>
        <ecNumber evidence="3">2.5.1.-</ecNumber>
    </recommendedName>
</protein>
<dbReference type="GO" id="GO:0016094">
    <property type="term" value="P:polyprenol biosynthetic process"/>
    <property type="evidence" value="ECO:0007669"/>
    <property type="project" value="TreeGrafter"/>
</dbReference>
<dbReference type="PANTHER" id="PTHR10291:SF43">
    <property type="entry name" value="DEHYDRODOLICHYL DIPHOSPHATE SYNTHASE COMPLEX SUBUNIT DHDDS"/>
    <property type="match status" value="1"/>
</dbReference>
<dbReference type="GO" id="GO:0005783">
    <property type="term" value="C:endoplasmic reticulum"/>
    <property type="evidence" value="ECO:0007669"/>
    <property type="project" value="TreeGrafter"/>
</dbReference>
<evidence type="ECO:0000313" key="5">
    <source>
        <dbReference type="Proteomes" id="UP000236319"/>
    </source>
</evidence>
<evidence type="ECO:0000256" key="3">
    <source>
        <dbReference type="RuleBase" id="RU363018"/>
    </source>
</evidence>
<evidence type="ECO:0000313" key="4">
    <source>
        <dbReference type="EMBL" id="GBE62546.1"/>
    </source>
</evidence>
<name>A0A2H6KHS7_9APIC</name>
<comment type="caution">
    <text evidence="4">The sequence shown here is derived from an EMBL/GenBank/DDBJ whole genome shotgun (WGS) entry which is preliminary data.</text>
</comment>
<dbReference type="Proteomes" id="UP000236319">
    <property type="component" value="Unassembled WGS sequence"/>
</dbReference>
<dbReference type="InterPro" id="IPR001441">
    <property type="entry name" value="UPP_synth-like"/>
</dbReference>
<organism evidence="4 5">
    <name type="scientific">Babesia ovata</name>
    <dbReference type="NCBI Taxonomy" id="189622"/>
    <lineage>
        <taxon>Eukaryota</taxon>
        <taxon>Sar</taxon>
        <taxon>Alveolata</taxon>
        <taxon>Apicomplexa</taxon>
        <taxon>Aconoidasida</taxon>
        <taxon>Piroplasmida</taxon>
        <taxon>Babesiidae</taxon>
        <taxon>Babesia</taxon>
    </lineage>
</organism>
<dbReference type="AlphaFoldDB" id="A0A2H6KHS7"/>
<dbReference type="EC" id="2.5.1.-" evidence="3"/>
<dbReference type="Pfam" id="PF01255">
    <property type="entry name" value="Prenyltransf"/>
    <property type="match status" value="1"/>
</dbReference>
<dbReference type="GO" id="GO:0045547">
    <property type="term" value="F:ditrans,polycis-polyprenyl diphosphate synthase [(2E,6E)-farnesyl diphosphate specific] activity"/>
    <property type="evidence" value="ECO:0007669"/>
    <property type="project" value="TreeGrafter"/>
</dbReference>
<reference evidence="4 5" key="1">
    <citation type="journal article" date="2017" name="BMC Genomics">
        <title>Whole-genome assembly of Babesia ovata and comparative genomics between closely related pathogens.</title>
        <authorList>
            <person name="Yamagishi J."/>
            <person name="Asada M."/>
            <person name="Hakimi H."/>
            <person name="Tanaka T.Q."/>
            <person name="Sugimoto C."/>
            <person name="Kawazu S."/>
        </authorList>
    </citation>
    <scope>NUCLEOTIDE SEQUENCE [LARGE SCALE GENOMIC DNA]</scope>
    <source>
        <strain evidence="4 5">Miyake</strain>
    </source>
</reference>
<dbReference type="Gene3D" id="3.40.1180.10">
    <property type="entry name" value="Decaprenyl diphosphate synthase-like"/>
    <property type="match status" value="1"/>
</dbReference>
<dbReference type="PANTHER" id="PTHR10291">
    <property type="entry name" value="DEHYDRODOLICHYL DIPHOSPHATE SYNTHASE FAMILY MEMBER"/>
    <property type="match status" value="1"/>
</dbReference>
<gene>
    <name evidence="4" type="ORF">BOVATA_040390</name>
</gene>
<dbReference type="RefSeq" id="XP_028868789.1">
    <property type="nucleotide sequence ID" value="XM_029012956.1"/>
</dbReference>
<dbReference type="VEuPathDB" id="PiroplasmaDB:BOVATA_040390"/>
<sequence>MLLRTLRYFISVDHVAFIMDGNRRYARHLGLNVAQGHHDGLTKLFEIIEVCHLLGVRVVTVYAFSLQNFSRSVEEISHLISLAADSAGEGGSIRDFALRDSCRIRFCGDLSLVNEELQQLLAEVEADTAHFKRFTLNICMCYGARNDIASALKDSTNSEDERCAFVFGVLIAGLSYNAYICI</sequence>
<keyword evidence="5" id="KW-1185">Reference proteome</keyword>
<evidence type="ECO:0000256" key="1">
    <source>
        <dbReference type="ARBA" id="ARBA00005432"/>
    </source>
</evidence>
<comment type="similarity">
    <text evidence="1 3">Belongs to the UPP synthase family.</text>
</comment>
<dbReference type="InterPro" id="IPR036424">
    <property type="entry name" value="UPP_synth-like_sf"/>
</dbReference>
<dbReference type="SUPFAM" id="SSF64005">
    <property type="entry name" value="Undecaprenyl diphosphate synthase"/>
    <property type="match status" value="1"/>
</dbReference>
<accession>A0A2H6KHS7</accession>
<evidence type="ECO:0000256" key="2">
    <source>
        <dbReference type="ARBA" id="ARBA00022679"/>
    </source>
</evidence>
<dbReference type="NCBIfam" id="TIGR00055">
    <property type="entry name" value="uppS"/>
    <property type="match status" value="1"/>
</dbReference>
<proteinExistence type="inferred from homology"/>
<dbReference type="OrthoDB" id="4173905at2759"/>